<dbReference type="Proteomes" id="UP000515140">
    <property type="component" value="Unplaced"/>
</dbReference>
<feature type="signal peptide" evidence="3">
    <location>
        <begin position="1"/>
        <end position="17"/>
    </location>
</feature>
<dbReference type="SUPFAM" id="SSF51101">
    <property type="entry name" value="Mannose-binding lectins"/>
    <property type="match status" value="1"/>
</dbReference>
<feature type="chain" id="PRO_5028281286" evidence="3">
    <location>
        <begin position="18"/>
        <end position="191"/>
    </location>
</feature>
<keyword evidence="2" id="KW-0430">Lectin</keyword>
<sequence length="191" mass="20924">MLLLFLTLVLLGASANGSQQSQDQSILQREEEGSNFVLSKEQKEINGVRIQVGLSGYLTSIQVRHGTEWSLRYGSPKGSLKEVVLSTDEFIVQVTGSNGNTRCLQQLTFVTNKGKKLEFGKVGPNQFTASSTDGGKALTSIFARYDSACLTGFAFHWIDVNIKKGEKKTAVKKQVSSQEGVQQQFSVKKGR</sequence>
<dbReference type="Gene3D" id="2.100.10.30">
    <property type="entry name" value="Jacalin-like lectin domain"/>
    <property type="match status" value="1"/>
</dbReference>
<evidence type="ECO:0000256" key="3">
    <source>
        <dbReference type="SAM" id="SignalP"/>
    </source>
</evidence>
<dbReference type="InterPro" id="IPR036404">
    <property type="entry name" value="Jacalin-like_lectin_dom_sf"/>
</dbReference>
<evidence type="ECO:0000259" key="4">
    <source>
        <dbReference type="PROSITE" id="PS51752"/>
    </source>
</evidence>
<keyword evidence="1 3" id="KW-0732">Signal</keyword>
<dbReference type="GO" id="GO:0005615">
    <property type="term" value="C:extracellular space"/>
    <property type="evidence" value="ECO:0007669"/>
    <property type="project" value="TreeGrafter"/>
</dbReference>
<dbReference type="InterPro" id="IPR001229">
    <property type="entry name" value="Jacalin-like_lectin_dom"/>
</dbReference>
<feature type="domain" description="Jacalin-type lectin" evidence="4">
    <location>
        <begin position="18"/>
        <end position="159"/>
    </location>
</feature>
<dbReference type="PROSITE" id="PS51752">
    <property type="entry name" value="JACALIN_LECTIN"/>
    <property type="match status" value="1"/>
</dbReference>
<protein>
    <submittedName>
        <fullName evidence="6">Zymogen granule membrane protein 16-like</fullName>
    </submittedName>
</protein>
<dbReference type="SMART" id="SM00915">
    <property type="entry name" value="Jacalin"/>
    <property type="match status" value="1"/>
</dbReference>
<dbReference type="AlphaFoldDB" id="A0A6P5JQM5"/>
<feature type="non-terminal residue" evidence="6">
    <location>
        <position position="1"/>
    </location>
</feature>
<organism evidence="5 6">
    <name type="scientific">Phascolarctos cinereus</name>
    <name type="common">Koala</name>
    <dbReference type="NCBI Taxonomy" id="38626"/>
    <lineage>
        <taxon>Eukaryota</taxon>
        <taxon>Metazoa</taxon>
        <taxon>Chordata</taxon>
        <taxon>Craniata</taxon>
        <taxon>Vertebrata</taxon>
        <taxon>Euteleostomi</taxon>
        <taxon>Mammalia</taxon>
        <taxon>Metatheria</taxon>
        <taxon>Diprotodontia</taxon>
        <taxon>Phascolarctidae</taxon>
        <taxon>Phascolarctos</taxon>
    </lineage>
</organism>
<dbReference type="GO" id="GO:0030246">
    <property type="term" value="F:carbohydrate binding"/>
    <property type="evidence" value="ECO:0007669"/>
    <property type="project" value="UniProtKB-KW"/>
</dbReference>
<evidence type="ECO:0000256" key="1">
    <source>
        <dbReference type="ARBA" id="ARBA00022729"/>
    </source>
</evidence>
<dbReference type="KEGG" id="pcw:110204721"/>
<keyword evidence="5" id="KW-1185">Reference proteome</keyword>
<proteinExistence type="predicted"/>
<evidence type="ECO:0000313" key="6">
    <source>
        <dbReference type="RefSeq" id="XP_020836470.1"/>
    </source>
</evidence>
<gene>
    <name evidence="6" type="primary">LOC110204721</name>
</gene>
<dbReference type="Pfam" id="PF01419">
    <property type="entry name" value="Jacalin"/>
    <property type="match status" value="1"/>
</dbReference>
<dbReference type="InParanoid" id="A0A6P5JQM5"/>
<accession>A0A6P5JQM5</accession>
<dbReference type="InterPro" id="IPR052321">
    <property type="entry name" value="PolyBind_ProtTraffic"/>
</dbReference>
<dbReference type="PANTHER" id="PTHR33589">
    <property type="entry name" value="OS11G0524900 PROTEIN"/>
    <property type="match status" value="1"/>
</dbReference>
<evidence type="ECO:0000313" key="5">
    <source>
        <dbReference type="Proteomes" id="UP000515140"/>
    </source>
</evidence>
<evidence type="ECO:0000256" key="2">
    <source>
        <dbReference type="ARBA" id="ARBA00022734"/>
    </source>
</evidence>
<dbReference type="RefSeq" id="XP_020836470.1">
    <property type="nucleotide sequence ID" value="XM_020980811.1"/>
</dbReference>
<dbReference type="GeneID" id="110204721"/>
<reference evidence="6" key="1">
    <citation type="submission" date="2025-08" db="UniProtKB">
        <authorList>
            <consortium name="RefSeq"/>
        </authorList>
    </citation>
    <scope>IDENTIFICATION</scope>
    <source>
        <tissue evidence="6">Spleen</tissue>
    </source>
</reference>
<dbReference type="PANTHER" id="PTHR33589:SF1">
    <property type="entry name" value="ZYMOGEN GRANULE PROTEIN 16 HOMOLOG B"/>
    <property type="match status" value="1"/>
</dbReference>
<name>A0A6P5JQM5_PHACI</name>